<evidence type="ECO:0000313" key="16">
    <source>
        <dbReference type="Proteomes" id="UP000298663"/>
    </source>
</evidence>
<name>A0A4U5P9P0_STECR</name>
<evidence type="ECO:0000256" key="1">
    <source>
        <dbReference type="ARBA" id="ARBA00004123"/>
    </source>
</evidence>
<dbReference type="SMART" id="SM00570">
    <property type="entry name" value="AWS"/>
    <property type="match status" value="1"/>
</dbReference>
<reference evidence="15 16" key="1">
    <citation type="journal article" date="2015" name="Genome Biol.">
        <title>Comparative genomics of Steinernema reveals deeply conserved gene regulatory networks.</title>
        <authorList>
            <person name="Dillman A.R."/>
            <person name="Macchietto M."/>
            <person name="Porter C.F."/>
            <person name="Rogers A."/>
            <person name="Williams B."/>
            <person name="Antoshechkin I."/>
            <person name="Lee M.M."/>
            <person name="Goodwin Z."/>
            <person name="Lu X."/>
            <person name="Lewis E.E."/>
            <person name="Goodrich-Blair H."/>
            <person name="Stock S.P."/>
            <person name="Adams B.J."/>
            <person name="Sternberg P.W."/>
            <person name="Mortazavi A."/>
        </authorList>
    </citation>
    <scope>NUCLEOTIDE SEQUENCE [LARGE SCALE GENOMIC DNA]</scope>
    <source>
        <strain evidence="15 16">ALL</strain>
    </source>
</reference>
<dbReference type="AlphaFoldDB" id="A0A4U5P9P0"/>
<dbReference type="EMBL" id="AZBU02000002">
    <property type="protein sequence ID" value="TKR92614.1"/>
    <property type="molecule type" value="Genomic_DNA"/>
</dbReference>
<dbReference type="GO" id="GO:0005634">
    <property type="term" value="C:nucleus"/>
    <property type="evidence" value="ECO:0007669"/>
    <property type="project" value="UniProtKB-SubCell"/>
</dbReference>
<evidence type="ECO:0000313" key="15">
    <source>
        <dbReference type="EMBL" id="TKR92614.1"/>
    </source>
</evidence>
<evidence type="ECO:0000256" key="6">
    <source>
        <dbReference type="ARBA" id="ARBA00022679"/>
    </source>
</evidence>
<dbReference type="PROSITE" id="PS50280">
    <property type="entry name" value="SET"/>
    <property type="match status" value="1"/>
</dbReference>
<evidence type="ECO:0000259" key="14">
    <source>
        <dbReference type="PROSITE" id="PS51215"/>
    </source>
</evidence>
<feature type="domain" description="AWS" evidence="14">
    <location>
        <begin position="92"/>
        <end position="144"/>
    </location>
</feature>
<feature type="region of interest" description="Disordered" evidence="11">
    <location>
        <begin position="639"/>
        <end position="659"/>
    </location>
</feature>
<evidence type="ECO:0000259" key="13">
    <source>
        <dbReference type="PROSITE" id="PS50868"/>
    </source>
</evidence>
<evidence type="ECO:0000256" key="3">
    <source>
        <dbReference type="ARBA" id="ARBA00012178"/>
    </source>
</evidence>
<organism evidence="15 16">
    <name type="scientific">Steinernema carpocapsae</name>
    <name type="common">Entomopathogenic nematode</name>
    <dbReference type="NCBI Taxonomy" id="34508"/>
    <lineage>
        <taxon>Eukaryota</taxon>
        <taxon>Metazoa</taxon>
        <taxon>Ecdysozoa</taxon>
        <taxon>Nematoda</taxon>
        <taxon>Chromadorea</taxon>
        <taxon>Rhabditida</taxon>
        <taxon>Tylenchina</taxon>
        <taxon>Panagrolaimomorpha</taxon>
        <taxon>Strongyloidoidea</taxon>
        <taxon>Steinernematidae</taxon>
        <taxon>Steinernema</taxon>
    </lineage>
</organism>
<dbReference type="InterPro" id="IPR046341">
    <property type="entry name" value="SET_dom_sf"/>
</dbReference>
<keyword evidence="4" id="KW-0158">Chromosome</keyword>
<dbReference type="Gene3D" id="2.170.270.10">
    <property type="entry name" value="SET domain"/>
    <property type="match status" value="1"/>
</dbReference>
<dbReference type="SMART" id="SM00508">
    <property type="entry name" value="PostSET"/>
    <property type="match status" value="1"/>
</dbReference>
<dbReference type="InterPro" id="IPR001214">
    <property type="entry name" value="SET_dom"/>
</dbReference>
<dbReference type="PROSITE" id="PS50868">
    <property type="entry name" value="POST_SET"/>
    <property type="match status" value="1"/>
</dbReference>
<feature type="compositionally biased region" description="Basic and acidic residues" evidence="11">
    <location>
        <begin position="545"/>
        <end position="560"/>
    </location>
</feature>
<evidence type="ECO:0000256" key="8">
    <source>
        <dbReference type="ARBA" id="ARBA00023015"/>
    </source>
</evidence>
<dbReference type="InterPro" id="IPR013257">
    <property type="entry name" value="SRI"/>
</dbReference>
<feature type="region of interest" description="Disordered" evidence="11">
    <location>
        <begin position="541"/>
        <end position="594"/>
    </location>
</feature>
<evidence type="ECO:0000256" key="11">
    <source>
        <dbReference type="SAM" id="MobiDB-lite"/>
    </source>
</evidence>
<feature type="region of interest" description="Disordered" evidence="11">
    <location>
        <begin position="800"/>
        <end position="834"/>
    </location>
</feature>
<feature type="compositionally biased region" description="Low complexity" evidence="11">
    <location>
        <begin position="43"/>
        <end position="54"/>
    </location>
</feature>
<dbReference type="Pfam" id="PF17907">
    <property type="entry name" value="AWS"/>
    <property type="match status" value="1"/>
</dbReference>
<evidence type="ECO:0000256" key="10">
    <source>
        <dbReference type="ARBA" id="ARBA00023242"/>
    </source>
</evidence>
<dbReference type="GO" id="GO:0032259">
    <property type="term" value="P:methylation"/>
    <property type="evidence" value="ECO:0007669"/>
    <property type="project" value="UniProtKB-KW"/>
</dbReference>
<comment type="caution">
    <text evidence="15">The sequence shown here is derived from an EMBL/GenBank/DDBJ whole genome shotgun (WGS) entry which is preliminary data.</text>
</comment>
<feature type="domain" description="SET" evidence="12">
    <location>
        <begin position="146"/>
        <end position="265"/>
    </location>
</feature>
<evidence type="ECO:0000259" key="12">
    <source>
        <dbReference type="PROSITE" id="PS50280"/>
    </source>
</evidence>
<dbReference type="Pfam" id="PF08236">
    <property type="entry name" value="SRI"/>
    <property type="match status" value="1"/>
</dbReference>
<dbReference type="InterPro" id="IPR038190">
    <property type="entry name" value="SRI_sf"/>
</dbReference>
<keyword evidence="6" id="KW-0808">Transferase</keyword>
<keyword evidence="10" id="KW-0539">Nucleus</keyword>
<comment type="subcellular location">
    <subcellularLocation>
        <location evidence="2">Chromosome</location>
    </subcellularLocation>
    <subcellularLocation>
        <location evidence="1">Nucleus</location>
    </subcellularLocation>
</comment>
<feature type="region of interest" description="Disordered" evidence="11">
    <location>
        <begin position="330"/>
        <end position="354"/>
    </location>
</feature>
<keyword evidence="9" id="KW-0804">Transcription</keyword>
<dbReference type="OrthoDB" id="5838894at2759"/>
<dbReference type="PANTHER" id="PTHR46711:SF1">
    <property type="entry name" value="HISTONE-LYSINE N-METHYLTRANSFERASE SETD2"/>
    <property type="match status" value="1"/>
</dbReference>
<dbReference type="InterPro" id="IPR042294">
    <property type="entry name" value="SETD2_animal"/>
</dbReference>
<proteinExistence type="predicted"/>
<evidence type="ECO:0000256" key="9">
    <source>
        <dbReference type="ARBA" id="ARBA00023163"/>
    </source>
</evidence>
<dbReference type="Gene3D" id="1.10.1740.100">
    <property type="entry name" value="Set2, Rpb1 interacting domain"/>
    <property type="match status" value="1"/>
</dbReference>
<feature type="compositionally biased region" description="Basic and acidic residues" evidence="11">
    <location>
        <begin position="567"/>
        <end position="584"/>
    </location>
</feature>
<dbReference type="InterPro" id="IPR003616">
    <property type="entry name" value="Post-SET_dom"/>
</dbReference>
<sequence>MARPATRKPAKRPKPAAKSTKKKPPAKRAKILPVVPSPPQSESPPSLNSDNSPLQKPDSTGSENAVVPVQPQCPDFVIIEELLIHEDTFESEKTIPCHCKLPPNPPSDYRGCGENCLNRLSKFECGSRCPSGSYCSNKMFQQKKYAPVEAFFCGPEKGWGVRATGDIQQGDFIMEYVGELIGDLEYYRRRWLYDQDKNHRHHYFMMAVQGDVIDATKYGSISRFINHSCNPNCETVKWVVKKRSRIGFFATKLIRKGEEIVFNYQFRSSGEPQKCYCGAPNCMGFIGSKAPRVERVENDSESDVDFAELSPTKIVQGRIMRCEKEKPKKKKLVKRAKGESTKRRTDPPRLQEVTPGEMDDFVENESQLRNGDHVMNAVNLMLRLEDISDRIRFLDALLEKNNSVSNMWRLFLDNEVISILILWYHPKLTEDSEYLLKLSTFASLLPLSQQTQLKESGLLDRISKILEEPANIVRDVMEDMLTDLCVDGRKPSQERASRLKTAELFNKWSSLKVFSKIPKKERTESKLDEDKKPAYEMKSILRSSYADDRQDRTGHPQLEAHRKRSRNFFEDKWRERNNNSEKPEGGSSDEDLPKRRSVVGYVSFPTLDLMKPPQRYHEPTNMAYKDNRQLAVEEQVESVSPTPLHPVGPRTPVSDPPLTDVSPIAASVDSSVSRRKSRFDVAQKRCGEPLPAPALLTFGQPPVKPADSSFFSNVSSSQNQVPPVVFQQTMLHPPLPLPNLALMNLEVARNHLKVYQQYVSCLKTFIEQQEAVMQREPSKNLDTRLSEFAQDVENLEEALSQQESTTTTADEVQSNVASSSTQETSSPKYSTSNAVSCSIADTSGSLEKRARFKADLVKYVQSLLHSKRKSKCFKSDEEFKALVRKLTHTVLEKEEKHNHDLRVTDSVRKKTKDYVLSHMKKHYRLPKEKEPH</sequence>
<evidence type="ECO:0000256" key="5">
    <source>
        <dbReference type="ARBA" id="ARBA00022603"/>
    </source>
</evidence>
<keyword evidence="5" id="KW-0489">Methyltransferase</keyword>
<reference evidence="15 16" key="2">
    <citation type="journal article" date="2019" name="G3 (Bethesda)">
        <title>Hybrid Assembly of the Genome of the Entomopathogenic Nematode Steinernema carpocapsae Identifies the X-Chromosome.</title>
        <authorList>
            <person name="Serra L."/>
            <person name="Macchietto M."/>
            <person name="Macias-Munoz A."/>
            <person name="McGill C.J."/>
            <person name="Rodriguez I.M."/>
            <person name="Rodriguez B."/>
            <person name="Murad R."/>
            <person name="Mortazavi A."/>
        </authorList>
    </citation>
    <scope>NUCLEOTIDE SEQUENCE [LARGE SCALE GENOMIC DNA]</scope>
    <source>
        <strain evidence="15 16">ALL</strain>
    </source>
</reference>
<dbReference type="GO" id="GO:0005694">
    <property type="term" value="C:chromosome"/>
    <property type="evidence" value="ECO:0007669"/>
    <property type="project" value="UniProtKB-SubCell"/>
</dbReference>
<accession>A0A4U5P9P0</accession>
<dbReference type="Pfam" id="PF00856">
    <property type="entry name" value="SET"/>
    <property type="match status" value="1"/>
</dbReference>
<feature type="domain" description="Post-SET" evidence="13">
    <location>
        <begin position="271"/>
        <end position="287"/>
    </location>
</feature>
<feature type="compositionally biased region" description="Basic and acidic residues" evidence="11">
    <location>
        <begin position="336"/>
        <end position="349"/>
    </location>
</feature>
<feature type="compositionally biased region" description="Basic residues" evidence="11">
    <location>
        <begin position="1"/>
        <end position="30"/>
    </location>
</feature>
<keyword evidence="8" id="KW-0805">Transcription regulation</keyword>
<evidence type="ECO:0000256" key="4">
    <source>
        <dbReference type="ARBA" id="ARBA00022454"/>
    </source>
</evidence>
<dbReference type="GO" id="GO:0140955">
    <property type="term" value="F:histone H3K36 trimethyltransferase activity"/>
    <property type="evidence" value="ECO:0007669"/>
    <property type="project" value="UniProtKB-EC"/>
</dbReference>
<feature type="region of interest" description="Disordered" evidence="11">
    <location>
        <begin position="1"/>
        <end position="67"/>
    </location>
</feature>
<evidence type="ECO:0000256" key="2">
    <source>
        <dbReference type="ARBA" id="ARBA00004286"/>
    </source>
</evidence>
<evidence type="ECO:0000256" key="7">
    <source>
        <dbReference type="ARBA" id="ARBA00022691"/>
    </source>
</evidence>
<dbReference type="SMART" id="SM00317">
    <property type="entry name" value="SET"/>
    <property type="match status" value="1"/>
</dbReference>
<dbReference type="STRING" id="34508.A0A4U5P9P0"/>
<keyword evidence="16" id="KW-1185">Reference proteome</keyword>
<gene>
    <name evidence="15" type="ORF">L596_007236</name>
</gene>
<dbReference type="GO" id="GO:0006355">
    <property type="term" value="P:regulation of DNA-templated transcription"/>
    <property type="evidence" value="ECO:0007669"/>
    <property type="project" value="InterPro"/>
</dbReference>
<dbReference type="EC" id="2.1.1.359" evidence="3"/>
<dbReference type="PANTHER" id="PTHR46711">
    <property type="entry name" value="HISTONE-LYSINE N-METHYLTRANSFERASE SETD2"/>
    <property type="match status" value="1"/>
</dbReference>
<dbReference type="Proteomes" id="UP000298663">
    <property type="component" value="Unassembled WGS sequence"/>
</dbReference>
<protein>
    <recommendedName>
        <fullName evidence="3">[histone H3]-lysine(36) N-trimethyltransferase</fullName>
        <ecNumber evidence="3">2.1.1.359</ecNumber>
    </recommendedName>
</protein>
<dbReference type="PROSITE" id="PS51215">
    <property type="entry name" value="AWS"/>
    <property type="match status" value="1"/>
</dbReference>
<dbReference type="SUPFAM" id="SSF82199">
    <property type="entry name" value="SET domain"/>
    <property type="match status" value="1"/>
</dbReference>
<keyword evidence="7" id="KW-0949">S-adenosyl-L-methionine</keyword>
<dbReference type="InterPro" id="IPR006560">
    <property type="entry name" value="AWS_dom"/>
</dbReference>